<dbReference type="GO" id="GO:0005829">
    <property type="term" value="C:cytosol"/>
    <property type="evidence" value="ECO:0007669"/>
    <property type="project" value="TreeGrafter"/>
</dbReference>
<keyword evidence="11 15" id="KW-0238">DNA-binding</keyword>
<evidence type="ECO:0000256" key="8">
    <source>
        <dbReference type="ARBA" id="ARBA00022723"/>
    </source>
</evidence>
<dbReference type="RefSeq" id="WP_148815754.1">
    <property type="nucleotide sequence ID" value="NZ_CP043046.1"/>
</dbReference>
<dbReference type="InterPro" id="IPR036388">
    <property type="entry name" value="WH-like_DNA-bd_sf"/>
</dbReference>
<dbReference type="PANTHER" id="PTHR33202">
    <property type="entry name" value="ZINC UPTAKE REGULATION PROTEIN"/>
    <property type="match status" value="1"/>
</dbReference>
<evidence type="ECO:0000256" key="7">
    <source>
        <dbReference type="ARBA" id="ARBA00022491"/>
    </source>
</evidence>
<organism evidence="16 17">
    <name type="scientific">Pigmentiphaga aceris</name>
    <dbReference type="NCBI Taxonomy" id="1940612"/>
    <lineage>
        <taxon>Bacteria</taxon>
        <taxon>Pseudomonadati</taxon>
        <taxon>Pseudomonadota</taxon>
        <taxon>Betaproteobacteria</taxon>
        <taxon>Burkholderiales</taxon>
        <taxon>Alcaligenaceae</taxon>
        <taxon>Pigmentiphaga</taxon>
    </lineage>
</organism>
<keyword evidence="14 15" id="KW-0408">Iron</keyword>
<comment type="cofactor">
    <cofactor evidence="14">
        <name>Mn(2+)</name>
        <dbReference type="ChEBI" id="CHEBI:29035"/>
    </cofactor>
    <cofactor evidence="14">
        <name>Fe(2+)</name>
        <dbReference type="ChEBI" id="CHEBI:29033"/>
    </cofactor>
    <text evidence="14">Binds 1 Mn(2+) or Fe(2+) ion per subunit.</text>
</comment>
<dbReference type="OrthoDB" id="8659436at2"/>
<reference evidence="16 17" key="1">
    <citation type="submission" date="2019-08" db="EMBL/GenBank/DDBJ databases">
        <title>Amphibian skin-associated Pigmentiphaga: genome sequence and occurrence across geography and hosts.</title>
        <authorList>
            <person name="Bletz M.C."/>
            <person name="Bunk B."/>
            <person name="Sproeer C."/>
            <person name="Biwer P."/>
            <person name="Reiter S."/>
            <person name="Rabemananjara F.C.E."/>
            <person name="Schulz S."/>
            <person name="Overmann J."/>
            <person name="Vences M."/>
        </authorList>
    </citation>
    <scope>NUCLEOTIDE SEQUENCE [LARGE SCALE GENOMIC DNA]</scope>
    <source>
        <strain evidence="16 17">Mada1488</strain>
    </source>
</reference>
<dbReference type="PANTHER" id="PTHR33202:SF2">
    <property type="entry name" value="FERRIC UPTAKE REGULATION PROTEIN"/>
    <property type="match status" value="1"/>
</dbReference>
<keyword evidence="9 13" id="KW-0862">Zinc</keyword>
<dbReference type="InterPro" id="IPR043135">
    <property type="entry name" value="Fur_C"/>
</dbReference>
<dbReference type="CDD" id="cd07153">
    <property type="entry name" value="Fur_like"/>
    <property type="match status" value="1"/>
</dbReference>
<keyword evidence="8 13" id="KW-0479">Metal-binding</keyword>
<dbReference type="GO" id="GO:0045892">
    <property type="term" value="P:negative regulation of DNA-templated transcription"/>
    <property type="evidence" value="ECO:0007669"/>
    <property type="project" value="TreeGrafter"/>
</dbReference>
<comment type="cofactor">
    <cofactor evidence="13">
        <name>Zn(2+)</name>
        <dbReference type="ChEBI" id="CHEBI:29105"/>
    </cofactor>
    <text evidence="13">Binds 1 zinc ion per subunit.</text>
</comment>
<comment type="subcellular location">
    <subcellularLocation>
        <location evidence="2 15">Cytoplasm</location>
    </subcellularLocation>
</comment>
<comment type="similarity">
    <text evidence="3 15">Belongs to the Fur family.</text>
</comment>
<keyword evidence="17" id="KW-1185">Reference proteome</keyword>
<proteinExistence type="inferred from homology"/>
<dbReference type="GO" id="GO:0008270">
    <property type="term" value="F:zinc ion binding"/>
    <property type="evidence" value="ECO:0007669"/>
    <property type="project" value="TreeGrafter"/>
</dbReference>
<feature type="binding site" evidence="14">
    <location>
        <position position="87"/>
    </location>
    <ligand>
        <name>Fe cation</name>
        <dbReference type="ChEBI" id="CHEBI:24875"/>
    </ligand>
</feature>
<keyword evidence="6 15" id="KW-0963">Cytoplasm</keyword>
<dbReference type="Gene3D" id="1.10.10.10">
    <property type="entry name" value="Winged helix-like DNA-binding domain superfamily/Winged helix DNA-binding domain"/>
    <property type="match status" value="1"/>
</dbReference>
<evidence type="ECO:0000256" key="3">
    <source>
        <dbReference type="ARBA" id="ARBA00007957"/>
    </source>
</evidence>
<evidence type="ECO:0000256" key="11">
    <source>
        <dbReference type="ARBA" id="ARBA00023125"/>
    </source>
</evidence>
<dbReference type="InterPro" id="IPR002481">
    <property type="entry name" value="FUR"/>
</dbReference>
<sequence length="145" mass="16220">MSDLDELKNMGLKVTFPRMKVLDVFRKGDTRHLSADDVYRLLVADNVDIGLATVYRVLTQFEQAGLLKRSQFVGGKAVFELTDNERHHGHMVCTQSGKVTEFHDPKIEERLHEIAAELGFNLAEFSITLYGTGPGVVETKKGNAK</sequence>
<feature type="binding site" evidence="13">
    <location>
        <position position="93"/>
    </location>
    <ligand>
        <name>Zn(2+)</name>
        <dbReference type="ChEBI" id="CHEBI:29105"/>
    </ligand>
</feature>
<feature type="binding site" evidence="14">
    <location>
        <position position="108"/>
    </location>
    <ligand>
        <name>Fe cation</name>
        <dbReference type="ChEBI" id="CHEBI:24875"/>
    </ligand>
</feature>
<dbReference type="InterPro" id="IPR036390">
    <property type="entry name" value="WH_DNA-bd_sf"/>
</dbReference>
<dbReference type="NCBIfam" id="NF006999">
    <property type="entry name" value="PRK09462.1"/>
    <property type="match status" value="1"/>
</dbReference>
<evidence type="ECO:0000256" key="9">
    <source>
        <dbReference type="ARBA" id="ARBA00022833"/>
    </source>
</evidence>
<dbReference type="KEGG" id="pacr:FXN63_13830"/>
<dbReference type="EMBL" id="CP043046">
    <property type="protein sequence ID" value="QEI06793.1"/>
    <property type="molecule type" value="Genomic_DNA"/>
</dbReference>
<comment type="subunit">
    <text evidence="4 15">Homodimer.</text>
</comment>
<dbReference type="GO" id="GO:1900705">
    <property type="term" value="P:negative regulation of siderophore biosynthetic process"/>
    <property type="evidence" value="ECO:0007669"/>
    <property type="project" value="TreeGrafter"/>
</dbReference>
<dbReference type="FunFam" id="1.10.10.10:FF:000007">
    <property type="entry name" value="Ferric uptake regulation protein"/>
    <property type="match status" value="1"/>
</dbReference>
<dbReference type="AlphaFoldDB" id="A0A5C0AZF1"/>
<dbReference type="SUPFAM" id="SSF46785">
    <property type="entry name" value="Winged helix' DNA-binding domain"/>
    <property type="match status" value="1"/>
</dbReference>
<evidence type="ECO:0000256" key="13">
    <source>
        <dbReference type="PIRSR" id="PIRSR602481-1"/>
    </source>
</evidence>
<evidence type="ECO:0000256" key="14">
    <source>
        <dbReference type="PIRSR" id="PIRSR602481-2"/>
    </source>
</evidence>
<evidence type="ECO:0000256" key="15">
    <source>
        <dbReference type="RuleBase" id="RU364037"/>
    </source>
</evidence>
<dbReference type="Pfam" id="PF01475">
    <property type="entry name" value="FUR"/>
    <property type="match status" value="1"/>
</dbReference>
<protein>
    <recommendedName>
        <fullName evidence="5 15">Ferric uptake regulation protein</fullName>
    </recommendedName>
</protein>
<keyword evidence="7 15" id="KW-0678">Repressor</keyword>
<evidence type="ECO:0000256" key="1">
    <source>
        <dbReference type="ARBA" id="ARBA00002997"/>
    </source>
</evidence>
<evidence type="ECO:0000313" key="17">
    <source>
        <dbReference type="Proteomes" id="UP000325161"/>
    </source>
</evidence>
<accession>A0A5C0AZF1</accession>
<dbReference type="Proteomes" id="UP000325161">
    <property type="component" value="Chromosome"/>
</dbReference>
<comment type="function">
    <text evidence="1">Acts as a global negative controlling element, employing Fe(2+) as a cofactor to bind the operator of the repressed genes.</text>
</comment>
<dbReference type="GO" id="GO:0003700">
    <property type="term" value="F:DNA-binding transcription factor activity"/>
    <property type="evidence" value="ECO:0007669"/>
    <property type="project" value="UniProtKB-UniRule"/>
</dbReference>
<evidence type="ECO:0000313" key="16">
    <source>
        <dbReference type="EMBL" id="QEI06793.1"/>
    </source>
</evidence>
<evidence type="ECO:0000256" key="4">
    <source>
        <dbReference type="ARBA" id="ARBA00011738"/>
    </source>
</evidence>
<keyword evidence="12 15" id="KW-0804">Transcription</keyword>
<name>A0A5C0AZF1_9BURK</name>
<keyword evidence="10 15" id="KW-0805">Transcription regulation</keyword>
<evidence type="ECO:0000256" key="10">
    <source>
        <dbReference type="ARBA" id="ARBA00023015"/>
    </source>
</evidence>
<dbReference type="Gene3D" id="3.30.1490.190">
    <property type="match status" value="1"/>
</dbReference>
<evidence type="ECO:0000256" key="6">
    <source>
        <dbReference type="ARBA" id="ARBA00022490"/>
    </source>
</evidence>
<evidence type="ECO:0000256" key="12">
    <source>
        <dbReference type="ARBA" id="ARBA00023163"/>
    </source>
</evidence>
<evidence type="ECO:0000256" key="2">
    <source>
        <dbReference type="ARBA" id="ARBA00004496"/>
    </source>
</evidence>
<dbReference type="GO" id="GO:0000976">
    <property type="term" value="F:transcription cis-regulatory region binding"/>
    <property type="evidence" value="ECO:0007669"/>
    <property type="project" value="TreeGrafter"/>
</dbReference>
<evidence type="ECO:0000256" key="5">
    <source>
        <dbReference type="ARBA" id="ARBA00020910"/>
    </source>
</evidence>
<gene>
    <name evidence="15 16" type="primary">fur</name>
    <name evidence="16" type="ORF">FXN63_13830</name>
</gene>